<keyword evidence="6" id="KW-1185">Reference proteome</keyword>
<dbReference type="Gene3D" id="2.60.40.790">
    <property type="match status" value="1"/>
</dbReference>
<evidence type="ECO:0000313" key="5">
    <source>
        <dbReference type="EMBL" id="KAL1874054.1"/>
    </source>
</evidence>
<dbReference type="PANTHER" id="PTHR12356:SF3">
    <property type="entry name" value="NUCLEAR MIGRATION PROTEIN NUDC"/>
    <property type="match status" value="1"/>
</dbReference>
<feature type="region of interest" description="Disordered" evidence="3">
    <location>
        <begin position="1"/>
        <end position="32"/>
    </location>
</feature>
<dbReference type="InterPro" id="IPR007052">
    <property type="entry name" value="CS_dom"/>
</dbReference>
<sequence>MSDPEQDTTPIDVAQREQEEKERKAKEEAEQAQLPYKWKQTIRDAEVTVPVPGNLKGRDLDVKITKTSIKVAVKGQEPILEGDFPHPVHADESTWTLETTSQPPGKEISIHLDKVNKMEWWPHIVTSAPKIDVSKIQPENSSLSDLDGATRAMVEKMMYDQRQKEAGGLTSDEQKKRDILKKFQAEHPEMDFSNAQIG</sequence>
<evidence type="ECO:0000256" key="1">
    <source>
        <dbReference type="ARBA" id="ARBA00004496"/>
    </source>
</evidence>
<feature type="region of interest" description="Disordered" evidence="3">
    <location>
        <begin position="161"/>
        <end position="198"/>
    </location>
</feature>
<feature type="domain" description="CS" evidence="4">
    <location>
        <begin position="31"/>
        <end position="125"/>
    </location>
</feature>
<dbReference type="PANTHER" id="PTHR12356">
    <property type="entry name" value="NUCLEAR MOVEMENT PROTEIN NUDC"/>
    <property type="match status" value="1"/>
</dbReference>
<evidence type="ECO:0000256" key="3">
    <source>
        <dbReference type="SAM" id="MobiDB-lite"/>
    </source>
</evidence>
<comment type="subcellular location">
    <subcellularLocation>
        <location evidence="1">Cytoplasm</location>
    </subcellularLocation>
</comment>
<reference evidence="5 6" key="1">
    <citation type="journal article" date="2024" name="IMA Fungus">
        <title>IMA Genome - F19 : A genome assembly and annotation guide to empower mycologists, including annotated draft genome sequences of Ceratocystis pirilliformis, Diaporthe australafricana, Fusarium ophioides, Paecilomyces lecythidis, and Sporothrix stenoceras.</title>
        <authorList>
            <person name="Aylward J."/>
            <person name="Wilson A.M."/>
            <person name="Visagie C.M."/>
            <person name="Spraker J."/>
            <person name="Barnes I."/>
            <person name="Buitendag C."/>
            <person name="Ceriani C."/>
            <person name="Del Mar Angel L."/>
            <person name="du Plessis D."/>
            <person name="Fuchs T."/>
            <person name="Gasser K."/>
            <person name="Kramer D."/>
            <person name="Li W."/>
            <person name="Munsamy K."/>
            <person name="Piso A."/>
            <person name="Price J.L."/>
            <person name="Sonnekus B."/>
            <person name="Thomas C."/>
            <person name="van der Nest A."/>
            <person name="van Dijk A."/>
            <person name="van Heerden A."/>
            <person name="van Vuuren N."/>
            <person name="Yilmaz N."/>
            <person name="Duong T.A."/>
            <person name="van der Merwe N.A."/>
            <person name="Wingfield M.J."/>
            <person name="Wingfield B.D."/>
        </authorList>
    </citation>
    <scope>NUCLEOTIDE SEQUENCE [LARGE SCALE GENOMIC DNA]</scope>
    <source>
        <strain evidence="5 6">CMW 18167</strain>
    </source>
</reference>
<gene>
    <name evidence="5" type="ORF">Plec18167_005987</name>
</gene>
<feature type="compositionally biased region" description="Basic and acidic residues" evidence="3">
    <location>
        <begin position="172"/>
        <end position="190"/>
    </location>
</feature>
<accession>A0ABR3XEK7</accession>
<organism evidence="5 6">
    <name type="scientific">Paecilomyces lecythidis</name>
    <dbReference type="NCBI Taxonomy" id="3004212"/>
    <lineage>
        <taxon>Eukaryota</taxon>
        <taxon>Fungi</taxon>
        <taxon>Dikarya</taxon>
        <taxon>Ascomycota</taxon>
        <taxon>Pezizomycotina</taxon>
        <taxon>Eurotiomycetes</taxon>
        <taxon>Eurotiomycetidae</taxon>
        <taxon>Eurotiales</taxon>
        <taxon>Thermoascaceae</taxon>
        <taxon>Paecilomyces</taxon>
    </lineage>
</organism>
<keyword evidence="2" id="KW-0963">Cytoplasm</keyword>
<feature type="compositionally biased region" description="Basic and acidic residues" evidence="3">
    <location>
        <begin position="14"/>
        <end position="29"/>
    </location>
</feature>
<dbReference type="PROSITE" id="PS51203">
    <property type="entry name" value="CS"/>
    <property type="match status" value="1"/>
</dbReference>
<dbReference type="SUPFAM" id="SSF49764">
    <property type="entry name" value="HSP20-like chaperones"/>
    <property type="match status" value="1"/>
</dbReference>
<dbReference type="InterPro" id="IPR008978">
    <property type="entry name" value="HSP20-like_chaperone"/>
</dbReference>
<dbReference type="CDD" id="cd06467">
    <property type="entry name" value="p23_NUDC_like"/>
    <property type="match status" value="1"/>
</dbReference>
<name>A0ABR3XEK7_9EURO</name>
<proteinExistence type="predicted"/>
<evidence type="ECO:0000313" key="6">
    <source>
        <dbReference type="Proteomes" id="UP001583193"/>
    </source>
</evidence>
<evidence type="ECO:0000256" key="2">
    <source>
        <dbReference type="ARBA" id="ARBA00022490"/>
    </source>
</evidence>
<comment type="caution">
    <text evidence="5">The sequence shown here is derived from an EMBL/GenBank/DDBJ whole genome shotgun (WGS) entry which is preliminary data.</text>
</comment>
<dbReference type="Proteomes" id="UP001583193">
    <property type="component" value="Unassembled WGS sequence"/>
</dbReference>
<dbReference type="EMBL" id="JAVDPF010000020">
    <property type="protein sequence ID" value="KAL1874054.1"/>
    <property type="molecule type" value="Genomic_DNA"/>
</dbReference>
<evidence type="ECO:0000259" key="4">
    <source>
        <dbReference type="PROSITE" id="PS51203"/>
    </source>
</evidence>
<dbReference type="Pfam" id="PF04969">
    <property type="entry name" value="CS"/>
    <property type="match status" value="1"/>
</dbReference>
<dbReference type="InterPro" id="IPR037898">
    <property type="entry name" value="NudC_fam"/>
</dbReference>
<protein>
    <recommendedName>
        <fullName evidence="4">CS domain-containing protein</fullName>
    </recommendedName>
</protein>